<organism evidence="1 2">
    <name type="scientific">Mycolicibacterium nivoides</name>
    <dbReference type="NCBI Taxonomy" id="2487344"/>
    <lineage>
        <taxon>Bacteria</taxon>
        <taxon>Bacillati</taxon>
        <taxon>Actinomycetota</taxon>
        <taxon>Actinomycetes</taxon>
        <taxon>Mycobacteriales</taxon>
        <taxon>Mycobacteriaceae</taxon>
        <taxon>Mycolicibacterium</taxon>
    </lineage>
</organism>
<dbReference type="EMBL" id="JBKBDD010000004">
    <property type="protein sequence ID" value="MFN6544250.1"/>
    <property type="molecule type" value="Genomic_DNA"/>
</dbReference>
<accession>A0ABW9L8Y4</accession>
<sequence>MSFIREDTEAGDSARIRVPSVKINPLIKKTRRNNAAAGVRAGFTPPA</sequence>
<dbReference type="RefSeq" id="WP_409543704.1">
    <property type="nucleotide sequence ID" value="NZ_JBKBDD010000004.1"/>
</dbReference>
<name>A0ABW9L8Y4_9MYCO</name>
<evidence type="ECO:0000313" key="2">
    <source>
        <dbReference type="Proteomes" id="UP001635816"/>
    </source>
</evidence>
<evidence type="ECO:0000313" key="1">
    <source>
        <dbReference type="EMBL" id="MFN6544250.1"/>
    </source>
</evidence>
<keyword evidence="2" id="KW-1185">Reference proteome</keyword>
<comment type="caution">
    <text evidence="1">The sequence shown here is derived from an EMBL/GenBank/DDBJ whole genome shotgun (WGS) entry which is preliminary data.</text>
</comment>
<reference evidence="1 2" key="1">
    <citation type="submission" date="2024-12" db="EMBL/GenBank/DDBJ databases">
        <title>The coexistence of Mycolicibacterium septicum and Mycolicibacterium nivoides in clinical samples.</title>
        <authorList>
            <person name="Wang C."/>
            <person name="Feng Y."/>
            <person name="Zong Z."/>
        </authorList>
    </citation>
    <scope>NUCLEOTIDE SEQUENCE [LARGE SCALE GENOMIC DNA]</scope>
    <source>
        <strain evidence="1 2">120309</strain>
    </source>
</reference>
<dbReference type="Proteomes" id="UP001635816">
    <property type="component" value="Unassembled WGS sequence"/>
</dbReference>
<proteinExistence type="predicted"/>
<protein>
    <submittedName>
        <fullName evidence="1">Uncharacterized protein</fullName>
    </submittedName>
</protein>
<gene>
    <name evidence="1" type="ORF">ACK4CT_13750</name>
</gene>